<protein>
    <submittedName>
        <fullName evidence="5">Pyrimidine reductase, riboflavin biosynthesis</fullName>
    </submittedName>
</protein>
<feature type="domain" description="Bacterial bifunctional deaminase-reductase C-terminal" evidence="4">
    <location>
        <begin position="5"/>
        <end position="226"/>
    </location>
</feature>
<evidence type="ECO:0000313" key="5">
    <source>
        <dbReference type="EMBL" id="SIS72646.1"/>
    </source>
</evidence>
<proteinExistence type="predicted"/>
<evidence type="ECO:0000313" key="6">
    <source>
        <dbReference type="Proteomes" id="UP000186917"/>
    </source>
</evidence>
<gene>
    <name evidence="5" type="ORF">SAMN05421788_101847</name>
</gene>
<evidence type="ECO:0000256" key="1">
    <source>
        <dbReference type="ARBA" id="ARBA00005104"/>
    </source>
</evidence>
<dbReference type="InterPro" id="IPR024072">
    <property type="entry name" value="DHFR-like_dom_sf"/>
</dbReference>
<accession>A0A173MPV2</accession>
<organism evidence="5 6">
    <name type="scientific">Filimonas lacunae</name>
    <dbReference type="NCBI Taxonomy" id="477680"/>
    <lineage>
        <taxon>Bacteria</taxon>
        <taxon>Pseudomonadati</taxon>
        <taxon>Bacteroidota</taxon>
        <taxon>Chitinophagia</taxon>
        <taxon>Chitinophagales</taxon>
        <taxon>Chitinophagaceae</taxon>
        <taxon>Filimonas</taxon>
    </lineage>
</organism>
<keyword evidence="6" id="KW-1185">Reference proteome</keyword>
<dbReference type="InterPro" id="IPR050765">
    <property type="entry name" value="Riboflavin_Biosynth_HTPR"/>
</dbReference>
<dbReference type="InterPro" id="IPR002734">
    <property type="entry name" value="RibDG_C"/>
</dbReference>
<keyword evidence="3" id="KW-0560">Oxidoreductase</keyword>
<dbReference type="KEGG" id="fln:FLA_5459"/>
<evidence type="ECO:0000256" key="3">
    <source>
        <dbReference type="ARBA" id="ARBA00023002"/>
    </source>
</evidence>
<evidence type="ECO:0000259" key="4">
    <source>
        <dbReference type="Pfam" id="PF01872"/>
    </source>
</evidence>
<dbReference type="OrthoDB" id="9800865at2"/>
<dbReference type="GO" id="GO:0008703">
    <property type="term" value="F:5-amino-6-(5-phosphoribosylamino)uracil reductase activity"/>
    <property type="evidence" value="ECO:0007669"/>
    <property type="project" value="InterPro"/>
</dbReference>
<keyword evidence="2" id="KW-0521">NADP</keyword>
<dbReference type="RefSeq" id="WP_076375957.1">
    <property type="nucleotide sequence ID" value="NZ_AP017422.1"/>
</dbReference>
<reference evidence="6" key="1">
    <citation type="submission" date="2017-01" db="EMBL/GenBank/DDBJ databases">
        <authorList>
            <person name="Varghese N."/>
            <person name="Submissions S."/>
        </authorList>
    </citation>
    <scope>NUCLEOTIDE SEQUENCE [LARGE SCALE GENOMIC DNA]</scope>
    <source>
        <strain evidence="6">DSM 21054</strain>
    </source>
</reference>
<dbReference type="STRING" id="477680.SAMN05421788_101847"/>
<dbReference type="Proteomes" id="UP000186917">
    <property type="component" value="Unassembled WGS sequence"/>
</dbReference>
<dbReference type="Gene3D" id="3.40.430.10">
    <property type="entry name" value="Dihydrofolate Reductase, subunit A"/>
    <property type="match status" value="1"/>
</dbReference>
<dbReference type="EMBL" id="FTOR01000001">
    <property type="protein sequence ID" value="SIS72646.1"/>
    <property type="molecule type" value="Genomic_DNA"/>
</dbReference>
<comment type="pathway">
    <text evidence="1">Cofactor biosynthesis; riboflavin biosynthesis.</text>
</comment>
<dbReference type="PANTHER" id="PTHR38011">
    <property type="entry name" value="DIHYDROFOLATE REDUCTASE FAMILY PROTEIN (AFU_ORTHOLOGUE AFUA_8G06820)"/>
    <property type="match status" value="1"/>
</dbReference>
<dbReference type="GO" id="GO:0009231">
    <property type="term" value="P:riboflavin biosynthetic process"/>
    <property type="evidence" value="ECO:0007669"/>
    <property type="project" value="InterPro"/>
</dbReference>
<dbReference type="PANTHER" id="PTHR38011:SF7">
    <property type="entry name" value="2,5-DIAMINO-6-RIBOSYLAMINO-4(3H)-PYRIMIDINONE 5'-PHOSPHATE REDUCTASE"/>
    <property type="match status" value="1"/>
</dbReference>
<dbReference type="Pfam" id="PF01872">
    <property type="entry name" value="RibD_C"/>
    <property type="match status" value="1"/>
</dbReference>
<dbReference type="SUPFAM" id="SSF53597">
    <property type="entry name" value="Dihydrofolate reductase-like"/>
    <property type="match status" value="1"/>
</dbReference>
<name>A0A173MPV2_9BACT</name>
<evidence type="ECO:0000256" key="2">
    <source>
        <dbReference type="ARBA" id="ARBA00022857"/>
    </source>
</evidence>
<sequence length="236" mass="26461">MSKRPYVICLMMTSLDGKILGEKWGKDDRVQLLTKSFEEAHDAIGMKAWIVGRATMEKDFTKFARPVYKEGALQINRADFIATREAKSFAIAIDGNAKLGWESSIMLGDHVISILTEAVEDSYLAHLQEVGVSYIFAGATTVNLQMALEKLKTLFGIETLMLEGGGRINGSFLNEGLIDEFNQLLLPLADGRVETSSVFEIAEKDRKLDATLFKLESMKQIENDVIWLKYKTIERV</sequence>
<dbReference type="AlphaFoldDB" id="A0A173MPV2"/>